<proteinExistence type="inferred from homology"/>
<comment type="caution">
    <text evidence="7">The sequence shown here is derived from an EMBL/GenBank/DDBJ whole genome shotgun (WGS) entry which is preliminary data.</text>
</comment>
<sequence>MNLLTLLDSDFASVCSNIIRGTLKSVIFRNEASVCKYVVPKGYGSNPSVDATLEVNESYRNYSNLYYAAVNMDKNGIISTTSSRAAALVSSGKTISEAEEKCEKGLKYVSGNNLFTRHDIAKPDLIQKRITNMEAIR</sequence>
<comment type="similarity">
    <text evidence="3">Belongs to the GARS family.</text>
</comment>
<organism evidence="7 8">
    <name type="scientific">Marine Group III euryarchaeote</name>
    <dbReference type="NCBI Taxonomy" id="2173149"/>
    <lineage>
        <taxon>Archaea</taxon>
        <taxon>Methanobacteriati</taxon>
        <taxon>Thermoplasmatota</taxon>
        <taxon>Thermoplasmata</taxon>
        <taxon>Candidatus Thermoprofundales</taxon>
    </lineage>
</organism>
<dbReference type="Pfam" id="PF02843">
    <property type="entry name" value="GARS_C"/>
    <property type="match status" value="1"/>
</dbReference>
<dbReference type="Proteomes" id="UP000585802">
    <property type="component" value="Unassembled WGS sequence"/>
</dbReference>
<dbReference type="PANTHER" id="PTHR43472:SF1">
    <property type="entry name" value="PHOSPHORIBOSYLAMINE--GLYCINE LIGASE, CHLOROPLASTIC"/>
    <property type="match status" value="1"/>
</dbReference>
<feature type="domain" description="Phosphoribosylglycinamide synthetase C-domain" evidence="6">
    <location>
        <begin position="32"/>
        <end position="125"/>
    </location>
</feature>
<name>A0A7J4GRY8_9ARCH</name>
<gene>
    <name evidence="7" type="ORF">EYQ70_03140</name>
</gene>
<evidence type="ECO:0000256" key="1">
    <source>
        <dbReference type="ARBA" id="ARBA00001936"/>
    </source>
</evidence>
<accession>A0A7J4GRY8</accession>
<evidence type="ECO:0000256" key="4">
    <source>
        <dbReference type="ARBA" id="ARBA00042242"/>
    </source>
</evidence>
<dbReference type="SUPFAM" id="SSF51246">
    <property type="entry name" value="Rudiment single hybrid motif"/>
    <property type="match status" value="1"/>
</dbReference>
<evidence type="ECO:0000256" key="2">
    <source>
        <dbReference type="ARBA" id="ARBA00001946"/>
    </source>
</evidence>
<evidence type="ECO:0000256" key="5">
    <source>
        <dbReference type="ARBA" id="ARBA00042864"/>
    </source>
</evidence>
<dbReference type="GO" id="GO:0004637">
    <property type="term" value="F:phosphoribosylamine-glycine ligase activity"/>
    <property type="evidence" value="ECO:0007669"/>
    <property type="project" value="InterPro"/>
</dbReference>
<dbReference type="InterPro" id="IPR020560">
    <property type="entry name" value="PRibGlycinamide_synth_C-dom"/>
</dbReference>
<comment type="cofactor">
    <cofactor evidence="1">
        <name>Mn(2+)</name>
        <dbReference type="ChEBI" id="CHEBI:29035"/>
    </cofactor>
</comment>
<dbReference type="Gene3D" id="3.90.600.10">
    <property type="entry name" value="Phosphoribosylglycinamide synthetase, C-terminal domain"/>
    <property type="match status" value="1"/>
</dbReference>
<dbReference type="InterPro" id="IPR000115">
    <property type="entry name" value="PRibGlycinamide_synth"/>
</dbReference>
<dbReference type="SMART" id="SM01210">
    <property type="entry name" value="GARS_C"/>
    <property type="match status" value="1"/>
</dbReference>
<comment type="cofactor">
    <cofactor evidence="2">
        <name>Mg(2+)</name>
        <dbReference type="ChEBI" id="CHEBI:18420"/>
    </cofactor>
</comment>
<dbReference type="GO" id="GO:0009113">
    <property type="term" value="P:purine nucleobase biosynthetic process"/>
    <property type="evidence" value="ECO:0007669"/>
    <property type="project" value="InterPro"/>
</dbReference>
<evidence type="ECO:0000259" key="6">
    <source>
        <dbReference type="SMART" id="SM01210"/>
    </source>
</evidence>
<dbReference type="AlphaFoldDB" id="A0A7J4GRY8"/>
<evidence type="ECO:0000313" key="7">
    <source>
        <dbReference type="EMBL" id="HIF37385.1"/>
    </source>
</evidence>
<reference evidence="8" key="1">
    <citation type="journal article" date="2019" name="bioRxiv">
        <title>Genome diversification in globally distributed novel marine Proteobacteria is linked to environmental adaptation.</title>
        <authorList>
            <person name="Zhou Z."/>
            <person name="Tran P.Q."/>
            <person name="Kieft K."/>
            <person name="Anantharaman K."/>
        </authorList>
    </citation>
    <scope>NUCLEOTIDE SEQUENCE [LARGE SCALE GENOMIC DNA]</scope>
</reference>
<dbReference type="PANTHER" id="PTHR43472">
    <property type="entry name" value="PHOSPHORIBOSYLAMINE--GLYCINE LIGASE"/>
    <property type="match status" value="1"/>
</dbReference>
<evidence type="ECO:0000256" key="3">
    <source>
        <dbReference type="ARBA" id="ARBA00038345"/>
    </source>
</evidence>
<dbReference type="InterPro" id="IPR037123">
    <property type="entry name" value="PRibGlycinamide_synth_C_sf"/>
</dbReference>
<protein>
    <recommendedName>
        <fullName evidence="4">Glycinamide ribonucleotide synthetase</fullName>
    </recommendedName>
    <alternativeName>
        <fullName evidence="5">Phosphoribosylglycinamide synthetase</fullName>
    </alternativeName>
</protein>
<dbReference type="InterPro" id="IPR011054">
    <property type="entry name" value="Rudment_hybrid_motif"/>
</dbReference>
<dbReference type="EMBL" id="DUCX01000044">
    <property type="protein sequence ID" value="HIF37385.1"/>
    <property type="molecule type" value="Genomic_DNA"/>
</dbReference>
<evidence type="ECO:0000313" key="8">
    <source>
        <dbReference type="Proteomes" id="UP000585802"/>
    </source>
</evidence>